<organism evidence="1 2">
    <name type="scientific">Intrasporangium calvum (strain ATCC 23552 / DSM 43043 / JCM 3097 / NBRC 12989 / NCIMB 10167 / NRRL B-3866 / 7 KIP)</name>
    <dbReference type="NCBI Taxonomy" id="710696"/>
    <lineage>
        <taxon>Bacteria</taxon>
        <taxon>Bacillati</taxon>
        <taxon>Actinomycetota</taxon>
        <taxon>Actinomycetes</taxon>
        <taxon>Micrococcales</taxon>
        <taxon>Intrasporangiaceae</taxon>
        <taxon>Intrasporangium</taxon>
    </lineage>
</organism>
<sequence length="40" mass="4250">MMSTIDPMITPHGALWVLMVPSAFGYGVGVDSWPIGALCQ</sequence>
<accession>E6SBF4</accession>
<keyword evidence="2" id="KW-1185">Reference proteome</keyword>
<evidence type="ECO:0000313" key="2">
    <source>
        <dbReference type="Proteomes" id="UP000008914"/>
    </source>
</evidence>
<evidence type="ECO:0000313" key="1">
    <source>
        <dbReference type="EMBL" id="ADU49482.1"/>
    </source>
</evidence>
<protein>
    <submittedName>
        <fullName evidence="1">Uncharacterized protein</fullName>
    </submittedName>
</protein>
<dbReference type="EMBL" id="CP002343">
    <property type="protein sequence ID" value="ADU49482.1"/>
    <property type="molecule type" value="Genomic_DNA"/>
</dbReference>
<reference evidence="1 2" key="1">
    <citation type="journal article" date="2010" name="Stand. Genomic Sci.">
        <title>Complete genome sequence of Intrasporangium calvum type strain (7 KIP).</title>
        <authorList>
            <person name="Del Rio T.G."/>
            <person name="Chertkov O."/>
            <person name="Yasawong M."/>
            <person name="Lucas S."/>
            <person name="Deshpande S."/>
            <person name="Cheng J.F."/>
            <person name="Detter C."/>
            <person name="Tapia R."/>
            <person name="Han C."/>
            <person name="Goodwin L."/>
            <person name="Pitluck S."/>
            <person name="Liolios K."/>
            <person name="Ivanova N."/>
            <person name="Mavromatis K."/>
            <person name="Pati A."/>
            <person name="Chen A."/>
            <person name="Palaniappan K."/>
            <person name="Land M."/>
            <person name="Hauser L."/>
            <person name="Chang Y.J."/>
            <person name="Jeffries C.D."/>
            <person name="Rohde M."/>
            <person name="Pukall R."/>
            <person name="Sikorski J."/>
            <person name="Goker M."/>
            <person name="Woyke T."/>
            <person name="Bristow J."/>
            <person name="Eisen J.A."/>
            <person name="Markowitz V."/>
            <person name="Hugenholtz P."/>
            <person name="Kyrpides N.C."/>
            <person name="Klenk H.P."/>
            <person name="Lapidus A."/>
        </authorList>
    </citation>
    <scope>NUCLEOTIDE SEQUENCE [LARGE SCALE GENOMIC DNA]</scope>
    <source>
        <strain evidence="2">ATCC 23552 / DSM 43043 / JCM 3097 / NBRC 12989 / 7 KIP</strain>
    </source>
</reference>
<dbReference type="STRING" id="710696.Intca_2991"/>
<dbReference type="KEGG" id="ica:Intca_2991"/>
<proteinExistence type="predicted"/>
<dbReference type="HOGENOM" id="CLU_3290885_0_0_11"/>
<dbReference type="AlphaFoldDB" id="E6SBF4"/>
<gene>
    <name evidence="1" type="ordered locus">Intca_2991</name>
</gene>
<name>E6SBF4_INTC7</name>
<dbReference type="Proteomes" id="UP000008914">
    <property type="component" value="Chromosome"/>
</dbReference>